<dbReference type="InterPro" id="IPR036396">
    <property type="entry name" value="Cyt_P450_sf"/>
</dbReference>
<dbReference type="EMBL" id="BJWL01000007">
    <property type="protein sequence ID" value="GFY89970.1"/>
    <property type="molecule type" value="Genomic_DNA"/>
</dbReference>
<accession>A0A7J0EUD9</accession>
<dbReference type="GO" id="GO:0005506">
    <property type="term" value="F:iron ion binding"/>
    <property type="evidence" value="ECO:0007669"/>
    <property type="project" value="InterPro"/>
</dbReference>
<organism evidence="9 10">
    <name type="scientific">Actinidia rufa</name>
    <dbReference type="NCBI Taxonomy" id="165716"/>
    <lineage>
        <taxon>Eukaryota</taxon>
        <taxon>Viridiplantae</taxon>
        <taxon>Streptophyta</taxon>
        <taxon>Embryophyta</taxon>
        <taxon>Tracheophyta</taxon>
        <taxon>Spermatophyta</taxon>
        <taxon>Magnoliopsida</taxon>
        <taxon>eudicotyledons</taxon>
        <taxon>Gunneridae</taxon>
        <taxon>Pentapetalae</taxon>
        <taxon>asterids</taxon>
        <taxon>Ericales</taxon>
        <taxon>Actinidiaceae</taxon>
        <taxon>Actinidia</taxon>
    </lineage>
</organism>
<proteinExistence type="inferred from homology"/>
<dbReference type="SUPFAM" id="SSF48264">
    <property type="entry name" value="Cytochrome P450"/>
    <property type="match status" value="1"/>
</dbReference>
<dbReference type="PRINTS" id="PR00385">
    <property type="entry name" value="P450"/>
</dbReference>
<keyword evidence="2 7" id="KW-0349">Heme</keyword>
<dbReference type="Gene3D" id="1.10.630.10">
    <property type="entry name" value="Cytochrome P450"/>
    <property type="match status" value="1"/>
</dbReference>
<keyword evidence="4 8" id="KW-0560">Oxidoreductase</keyword>
<dbReference type="GO" id="GO:0020037">
    <property type="term" value="F:heme binding"/>
    <property type="evidence" value="ECO:0007669"/>
    <property type="project" value="InterPro"/>
</dbReference>
<dbReference type="InterPro" id="IPR017972">
    <property type="entry name" value="Cyt_P450_CS"/>
</dbReference>
<dbReference type="PROSITE" id="PS00086">
    <property type="entry name" value="CYTOCHROME_P450"/>
    <property type="match status" value="1"/>
</dbReference>
<dbReference type="PRINTS" id="PR00463">
    <property type="entry name" value="EP450I"/>
</dbReference>
<dbReference type="PANTHER" id="PTHR47947:SF8">
    <property type="entry name" value="CYTOCHROME P450 82C4-LIKE"/>
    <property type="match status" value="1"/>
</dbReference>
<keyword evidence="10" id="KW-1185">Reference proteome</keyword>
<reference evidence="9 10" key="1">
    <citation type="submission" date="2019-07" db="EMBL/GenBank/DDBJ databases">
        <title>De Novo Assembly of kiwifruit Actinidia rufa.</title>
        <authorList>
            <person name="Sugita-Konishi S."/>
            <person name="Sato K."/>
            <person name="Mori E."/>
            <person name="Abe Y."/>
            <person name="Kisaki G."/>
            <person name="Hamano K."/>
            <person name="Suezawa K."/>
            <person name="Otani M."/>
            <person name="Fukuda T."/>
            <person name="Manabe T."/>
            <person name="Gomi K."/>
            <person name="Tabuchi M."/>
            <person name="Akimitsu K."/>
            <person name="Kataoka I."/>
        </authorList>
    </citation>
    <scope>NUCLEOTIDE SEQUENCE [LARGE SCALE GENOMIC DNA]</scope>
    <source>
        <strain evidence="10">cv. Fuchu</strain>
    </source>
</reference>
<dbReference type="Proteomes" id="UP000585474">
    <property type="component" value="Unassembled WGS sequence"/>
</dbReference>
<evidence type="ECO:0000256" key="6">
    <source>
        <dbReference type="ARBA" id="ARBA00023033"/>
    </source>
</evidence>
<dbReference type="InterPro" id="IPR050651">
    <property type="entry name" value="Plant_Cytochrome_P450_Monoox"/>
</dbReference>
<dbReference type="AlphaFoldDB" id="A0A7J0EUD9"/>
<evidence type="ECO:0000256" key="5">
    <source>
        <dbReference type="ARBA" id="ARBA00023004"/>
    </source>
</evidence>
<evidence type="ECO:0000256" key="4">
    <source>
        <dbReference type="ARBA" id="ARBA00023002"/>
    </source>
</evidence>
<evidence type="ECO:0000256" key="8">
    <source>
        <dbReference type="RuleBase" id="RU000461"/>
    </source>
</evidence>
<dbReference type="OrthoDB" id="2789670at2759"/>
<dbReference type="GO" id="GO:0016705">
    <property type="term" value="F:oxidoreductase activity, acting on paired donors, with incorporation or reduction of molecular oxygen"/>
    <property type="evidence" value="ECO:0007669"/>
    <property type="project" value="InterPro"/>
</dbReference>
<evidence type="ECO:0000256" key="7">
    <source>
        <dbReference type="PIRSR" id="PIRSR602401-1"/>
    </source>
</evidence>
<keyword evidence="6 8" id="KW-0503">Monooxygenase</keyword>
<keyword evidence="3 7" id="KW-0479">Metal-binding</keyword>
<feature type="binding site" description="axial binding residue" evidence="7">
    <location>
        <position position="443"/>
    </location>
    <ligand>
        <name>heme</name>
        <dbReference type="ChEBI" id="CHEBI:30413"/>
    </ligand>
    <ligandPart>
        <name>Fe</name>
        <dbReference type="ChEBI" id="CHEBI:18248"/>
    </ligandPart>
</feature>
<dbReference type="GO" id="GO:0004497">
    <property type="term" value="F:monooxygenase activity"/>
    <property type="evidence" value="ECO:0007669"/>
    <property type="project" value="UniProtKB-KW"/>
</dbReference>
<dbReference type="InterPro" id="IPR001128">
    <property type="entry name" value="Cyt_P450"/>
</dbReference>
<evidence type="ECO:0000313" key="9">
    <source>
        <dbReference type="EMBL" id="GFY89970.1"/>
    </source>
</evidence>
<comment type="cofactor">
    <cofactor evidence="1 7">
        <name>heme</name>
        <dbReference type="ChEBI" id="CHEBI:30413"/>
    </cofactor>
</comment>
<gene>
    <name evidence="9" type="ORF">Acr_07g0001670</name>
</gene>
<sequence length="505" mass="57011">MAKSKFREKKGTPPPEAAGAWPLIGHLHLIEANKLLHQTLGAMADKYGPAFSIRLGVQQALVVSSWEVAKECFTANDKVFSSRPQSLALKIMAYDHAVLGFAPYGPFWRNLRKLVVIELLSSHRLEMFKHIRDSEINIFMKEVYEKWVGDGDKNPVLVDMKGKFGNLVMNVVLRIIVGKRYTGSGNEELRRFQKAINEFILLIGIRMISDAIPLLGWLDILNGYRGEMKRSAREMDCVLGEWLEEHRRKRLTGRIDEGERDFVDVMLSVMEEEEEEEEGGNSHRPHDTDTVVKATCLSMILGGSDTTGVSLTWALSLLLNNRHVLKKAQEELDVHVGKHRLVDESDTKNLVYLQAIVKETLRLYPALPMSVPRIAMEDCIVAGFHVPAGTHLLVNLWKLHRDPSIWSDPLEFRPERFLTDQMNLDVRGQNFEFIPFGSGRRMCPGITFALQVLQLTLARLLQGFELGTVSDSQVDMTESLGLTAPKATPLEVLLTPRLSSVLYTC</sequence>
<comment type="similarity">
    <text evidence="8">Belongs to the cytochrome P450 family.</text>
</comment>
<evidence type="ECO:0000256" key="1">
    <source>
        <dbReference type="ARBA" id="ARBA00001971"/>
    </source>
</evidence>
<dbReference type="PANTHER" id="PTHR47947">
    <property type="entry name" value="CYTOCHROME P450 82C3-RELATED"/>
    <property type="match status" value="1"/>
</dbReference>
<dbReference type="Pfam" id="PF00067">
    <property type="entry name" value="p450"/>
    <property type="match status" value="1"/>
</dbReference>
<name>A0A7J0EUD9_9ERIC</name>
<protein>
    <submittedName>
        <fullName evidence="9">Cytochrome P450, family 82, subfamily C, polypeptide 4</fullName>
    </submittedName>
</protein>
<dbReference type="InterPro" id="IPR002401">
    <property type="entry name" value="Cyt_P450_E_grp-I"/>
</dbReference>
<evidence type="ECO:0000313" key="10">
    <source>
        <dbReference type="Proteomes" id="UP000585474"/>
    </source>
</evidence>
<dbReference type="CDD" id="cd20654">
    <property type="entry name" value="CYP82"/>
    <property type="match status" value="1"/>
</dbReference>
<evidence type="ECO:0000256" key="2">
    <source>
        <dbReference type="ARBA" id="ARBA00022617"/>
    </source>
</evidence>
<comment type="caution">
    <text evidence="9">The sequence shown here is derived from an EMBL/GenBank/DDBJ whole genome shotgun (WGS) entry which is preliminary data.</text>
</comment>
<dbReference type="GO" id="GO:0046246">
    <property type="term" value="P:terpene biosynthetic process"/>
    <property type="evidence" value="ECO:0007669"/>
    <property type="project" value="TreeGrafter"/>
</dbReference>
<evidence type="ECO:0000256" key="3">
    <source>
        <dbReference type="ARBA" id="ARBA00022723"/>
    </source>
</evidence>
<dbReference type="FunFam" id="1.10.630.10:FF:000026">
    <property type="entry name" value="Cytochrome P450 82C4"/>
    <property type="match status" value="1"/>
</dbReference>
<keyword evidence="5 7" id="KW-0408">Iron</keyword>